<keyword evidence="11" id="KW-1185">Reference proteome</keyword>
<dbReference type="EMBL" id="KL197713">
    <property type="protein sequence ID" value="KDQ61158.1"/>
    <property type="molecule type" value="Genomic_DNA"/>
</dbReference>
<dbReference type="PROSITE" id="PS00916">
    <property type="entry name" value="PI3_4_KINASE_2"/>
    <property type="match status" value="1"/>
</dbReference>
<dbReference type="InterPro" id="IPR011009">
    <property type="entry name" value="Kinase-like_dom_sf"/>
</dbReference>
<keyword evidence="7" id="KW-0067">ATP-binding</keyword>
<organism evidence="10 11">
    <name type="scientific">Jaapia argillacea MUCL 33604</name>
    <dbReference type="NCBI Taxonomy" id="933084"/>
    <lineage>
        <taxon>Eukaryota</taxon>
        <taxon>Fungi</taxon>
        <taxon>Dikarya</taxon>
        <taxon>Basidiomycota</taxon>
        <taxon>Agaricomycotina</taxon>
        <taxon>Agaricomycetes</taxon>
        <taxon>Agaricomycetidae</taxon>
        <taxon>Jaapiales</taxon>
        <taxon>Jaapiaceae</taxon>
        <taxon>Jaapia</taxon>
    </lineage>
</organism>
<dbReference type="EC" id="2.7.1.67" evidence="3"/>
<dbReference type="GO" id="GO:0004430">
    <property type="term" value="F:1-phosphatidylinositol 4-kinase activity"/>
    <property type="evidence" value="ECO:0007669"/>
    <property type="project" value="UniProtKB-EC"/>
</dbReference>
<dbReference type="InterPro" id="IPR036940">
    <property type="entry name" value="PI3/4_kinase_cat_sf"/>
</dbReference>
<dbReference type="PROSITE" id="PS00915">
    <property type="entry name" value="PI3_4_KINASE_1"/>
    <property type="match status" value="1"/>
</dbReference>
<dbReference type="InterPro" id="IPR015433">
    <property type="entry name" value="PI3/4_kinase"/>
</dbReference>
<evidence type="ECO:0000256" key="6">
    <source>
        <dbReference type="ARBA" id="ARBA00022777"/>
    </source>
</evidence>
<keyword evidence="6" id="KW-0418">Kinase</keyword>
<dbReference type="FunCoup" id="A0A067Q262">
    <property type="interactions" value="246"/>
</dbReference>
<keyword evidence="4" id="KW-0808">Transferase</keyword>
<evidence type="ECO:0000256" key="7">
    <source>
        <dbReference type="ARBA" id="ARBA00022840"/>
    </source>
</evidence>
<dbReference type="Gene3D" id="3.30.1010.10">
    <property type="entry name" value="Phosphatidylinositol 3-kinase Catalytic Subunit, Chain A, domain 4"/>
    <property type="match status" value="1"/>
</dbReference>
<keyword evidence="5" id="KW-0547">Nucleotide-binding</keyword>
<feature type="domain" description="PI3K/PI4K catalytic" evidence="8">
    <location>
        <begin position="1696"/>
        <end position="1959"/>
    </location>
</feature>
<dbReference type="PROSITE" id="PS51545">
    <property type="entry name" value="PIK_HELICAL"/>
    <property type="match status" value="1"/>
</dbReference>
<evidence type="ECO:0000256" key="3">
    <source>
        <dbReference type="ARBA" id="ARBA00012169"/>
    </source>
</evidence>
<dbReference type="Proteomes" id="UP000027265">
    <property type="component" value="Unassembled WGS sequence"/>
</dbReference>
<gene>
    <name evidence="10" type="ORF">JAAARDRAFT_67541</name>
</gene>
<dbReference type="Gene3D" id="1.25.40.70">
    <property type="entry name" value="Phosphatidylinositol 3-kinase, accessory domain (PIK)"/>
    <property type="match status" value="1"/>
</dbReference>
<dbReference type="FunFam" id="1.25.40.70:FF:000011">
    <property type="entry name" value="Phosphatidylinositol 4-kinase alpha"/>
    <property type="match status" value="1"/>
</dbReference>
<dbReference type="PANTHER" id="PTHR10048:SF15">
    <property type="entry name" value="PHOSPHATIDYLINOSITOL 4-KINASE ALPHA"/>
    <property type="match status" value="1"/>
</dbReference>
<dbReference type="GO" id="GO:0048015">
    <property type="term" value="P:phosphatidylinositol-mediated signaling"/>
    <property type="evidence" value="ECO:0007669"/>
    <property type="project" value="TreeGrafter"/>
</dbReference>
<evidence type="ECO:0000256" key="1">
    <source>
        <dbReference type="ARBA" id="ARBA00001686"/>
    </source>
</evidence>
<dbReference type="Pfam" id="PF19274">
    <property type="entry name" value="PI4K_N"/>
    <property type="match status" value="2"/>
</dbReference>
<evidence type="ECO:0000259" key="9">
    <source>
        <dbReference type="PROSITE" id="PS51545"/>
    </source>
</evidence>
<evidence type="ECO:0000256" key="5">
    <source>
        <dbReference type="ARBA" id="ARBA00022741"/>
    </source>
</evidence>
<comment type="similarity">
    <text evidence="2">Belongs to the PI3/PI4-kinase family. Type III PI4K subfamily.</text>
</comment>
<feature type="domain" description="PIK helical" evidence="9">
    <location>
        <begin position="1407"/>
        <end position="1593"/>
    </location>
</feature>
<dbReference type="SMART" id="SM00145">
    <property type="entry name" value="PI3Ka"/>
    <property type="match status" value="1"/>
</dbReference>
<evidence type="ECO:0000259" key="8">
    <source>
        <dbReference type="PROSITE" id="PS50290"/>
    </source>
</evidence>
<name>A0A067Q262_9AGAM</name>
<accession>A0A067Q262</accession>
<reference evidence="11" key="1">
    <citation type="journal article" date="2014" name="Proc. Natl. Acad. Sci. U.S.A.">
        <title>Extensive sampling of basidiomycete genomes demonstrates inadequacy of the white-rot/brown-rot paradigm for wood decay fungi.</title>
        <authorList>
            <person name="Riley R."/>
            <person name="Salamov A.A."/>
            <person name="Brown D.W."/>
            <person name="Nagy L.G."/>
            <person name="Floudas D."/>
            <person name="Held B.W."/>
            <person name="Levasseur A."/>
            <person name="Lombard V."/>
            <person name="Morin E."/>
            <person name="Otillar R."/>
            <person name="Lindquist E.A."/>
            <person name="Sun H."/>
            <person name="LaButti K.M."/>
            <person name="Schmutz J."/>
            <person name="Jabbour D."/>
            <person name="Luo H."/>
            <person name="Baker S.E."/>
            <person name="Pisabarro A.G."/>
            <person name="Walton J.D."/>
            <person name="Blanchette R.A."/>
            <person name="Henrissat B."/>
            <person name="Martin F."/>
            <person name="Cullen D."/>
            <person name="Hibbett D.S."/>
            <person name="Grigoriev I.V."/>
        </authorList>
    </citation>
    <scope>NUCLEOTIDE SEQUENCE [LARGE SCALE GENOMIC DNA]</scope>
    <source>
        <strain evidence="11">MUCL 33604</strain>
    </source>
</reference>
<dbReference type="Pfam" id="PF00613">
    <property type="entry name" value="PI3Ka"/>
    <property type="match status" value="1"/>
</dbReference>
<proteinExistence type="inferred from homology"/>
<dbReference type="InterPro" id="IPR001263">
    <property type="entry name" value="PI3K_accessory_dom"/>
</dbReference>
<protein>
    <recommendedName>
        <fullName evidence="3">1-phosphatidylinositol 4-kinase</fullName>
        <ecNumber evidence="3">2.7.1.67</ecNumber>
    </recommendedName>
</protein>
<dbReference type="GO" id="GO:0046854">
    <property type="term" value="P:phosphatidylinositol phosphate biosynthetic process"/>
    <property type="evidence" value="ECO:0007669"/>
    <property type="project" value="InterPro"/>
</dbReference>
<dbReference type="STRING" id="933084.A0A067Q262"/>
<evidence type="ECO:0000256" key="4">
    <source>
        <dbReference type="ARBA" id="ARBA00022679"/>
    </source>
</evidence>
<dbReference type="SMART" id="SM00146">
    <property type="entry name" value="PI3Kc"/>
    <property type="match status" value="1"/>
</dbReference>
<dbReference type="HOGENOM" id="CLU_000893_0_0_1"/>
<dbReference type="PANTHER" id="PTHR10048">
    <property type="entry name" value="PHOSPHATIDYLINOSITOL KINASE"/>
    <property type="match status" value="1"/>
</dbReference>
<dbReference type="InterPro" id="IPR016024">
    <property type="entry name" value="ARM-type_fold"/>
</dbReference>
<dbReference type="PROSITE" id="PS50290">
    <property type="entry name" value="PI3_4_KINASE_3"/>
    <property type="match status" value="1"/>
</dbReference>
<dbReference type="InParanoid" id="A0A067Q262"/>
<dbReference type="InterPro" id="IPR018936">
    <property type="entry name" value="PI3/4_kinase_CS"/>
</dbReference>
<dbReference type="GO" id="GO:0005737">
    <property type="term" value="C:cytoplasm"/>
    <property type="evidence" value="ECO:0007669"/>
    <property type="project" value="TreeGrafter"/>
</dbReference>
<evidence type="ECO:0000256" key="2">
    <source>
        <dbReference type="ARBA" id="ARBA00006209"/>
    </source>
</evidence>
<dbReference type="Gene3D" id="1.10.1070.11">
    <property type="entry name" value="Phosphatidylinositol 3-/4-kinase, catalytic domain"/>
    <property type="match status" value="1"/>
</dbReference>
<dbReference type="GO" id="GO:0005524">
    <property type="term" value="F:ATP binding"/>
    <property type="evidence" value="ECO:0007669"/>
    <property type="project" value="UniProtKB-KW"/>
</dbReference>
<dbReference type="FunFam" id="1.10.1070.11:FF:000012">
    <property type="entry name" value="Phosphatidylinositol 4-kinase alpha 1"/>
    <property type="match status" value="1"/>
</dbReference>
<dbReference type="OrthoDB" id="10264149at2759"/>
<evidence type="ECO:0000313" key="11">
    <source>
        <dbReference type="Proteomes" id="UP000027265"/>
    </source>
</evidence>
<dbReference type="InterPro" id="IPR042236">
    <property type="entry name" value="PI3K_accessory_sf"/>
</dbReference>
<dbReference type="Pfam" id="PF00454">
    <property type="entry name" value="PI3_PI4_kinase"/>
    <property type="match status" value="1"/>
</dbReference>
<dbReference type="SUPFAM" id="SSF56112">
    <property type="entry name" value="Protein kinase-like (PK-like)"/>
    <property type="match status" value="1"/>
</dbReference>
<dbReference type="SUPFAM" id="SSF48371">
    <property type="entry name" value="ARM repeat"/>
    <property type="match status" value="2"/>
</dbReference>
<dbReference type="InterPro" id="IPR000403">
    <property type="entry name" value="PI3/4_kinase_cat_dom"/>
</dbReference>
<sequence>MDCLELNIHQLILSDLACNIGESNDDDTDISTAVELFTSKVETRAVTAEKVDEEDGEEEDGAEERVFMPTSRVQCNIGFGELAVNLPDVHLASAVPVLIDILRDVPYIDFDQSLSWEEWSLPDQLVYTTISALLRISSAHPEYRTTAIDAIFSFTAKIVQCLNTENCSSVLTHYAPSFHGFYRALITTSFPYTSLEWATLSHHLNALFEPSLIDRLNRLIVDVLQAEETDPENLQFIHTFLARYVSRGRPLSGYFIVCCVVEAEWTVLSQALAPSSIPSPAEAAKNFVTEAGAANKAWNSLMKHQAVGLDLNGVRGVFKEALKETVGYVMQGFTDLLVQIEEMESEPGGDSYVWETLSESLKLVSVCSVALRELDQNLFSRLKLLLSDESPVFDALVQEAALKATTILVRNFPSMAAEMASHLRRFVTSPLLIFEFEFAAETRAPPPLAAAAKCLGLCIRLAPGDDLIMSNMYSLLNYIAATSKEIYESSSASQMMNISHYVNGDGTGSEHGTLHSVTVGLSGYSEDEKRLIGISTISVVAKLALEFKMDEVTRLTISMLLQRLRSAEPTVEAAIAYNLVDLALSAPENAFVDIVRAFSAINRSANPDDPRFSNNMVPTPLVLAAQTRLAQELHRRPDLYDDYLVELLSLFADKGIAIQNVAISNHHVKTDDMIEQLASLLLPIDALLTHPDCKPHLSPSPDLVALFRNMWFLCTLFQFTSGNEKEQTAMDWLKPALARIAVKTPALVLEEAHDSIASDIEYNSVIRQEYAHTVITKHRALLTRYISLRASEIRYLLPGQIIFLLTMYDMESMRSSAGLPSSLVAYFTNAGLNNHVGLTACMESIAEKILRGCVNDLNVQAAEQALPESLLMELRELLIASTHRIEKARDIASKYLNRLITSFPSLMCNPAFVYAILEVLTLLQRACENEFIDEFNPVYEFHSERVDIALELTDNYKVRNEILALLQRYAGSWFELALRRAPVELQSTLHKYLALSQSSSFAESAELGASIAERFGRAIGPSDRQLASMAAFTNWEHDRAKALAGQIASKVYFAGEAAGIRLAGRIGFNGLEKRPPDYAPTQEIHALKTKLATTLKDIRAKNSHLTVQDLKRLLFRCAAALISTEKADYKLLHYLVVLPFEVFSPSSISAGIEVWTWAIAERPAIETALLVEINSAWLDTIKQDKGMFSKSLNYVDPFYHTVEYSPTDKEVIDRAAANAKRLLMPHTLVLHMLLSRLQAARYRRRGVMFLIQRLVLCSTLAYQSLSTHPLARESRFSFLLFGFETLKGSHLDSDCEFALREGLYATAFSWFSVRPQWTYGANRVQLDAEVKLLSEFLSYLQTDAVRAAFQASSLAPSHSDARTSHYGRHLTNTNHPLRLLVENEILRLTVWANPCNEAKRGVDHVGTTERTVLDSTWTSIARTTWQIDPAVAVHLTERFRHPILYNEVSRLVRSSTQDVLEVTEALQFLIGDKLESNMRRDLKHLLLWAPVTPVIAVTFFERRYNNEPLILQYAHRVLEEHPVELTFFFVPQIVQALRYDDLGYVSRFIFETAKISQHFCHQIIWNMKANCYKDDTAEVEDPMKPMLDKMTDMVVGSLSGEAREFYDREFGFFNEVTSISGKLRPFIKKTKPEKKAKIDEEMAKIRVEVGVYLPSNPDGQVVDIDRKSGRPLQSHAKAPFMATFKVKKERVVIDSDPDSLLDGEGVGEGKRTEYDVWLQAIFKVGDDCRQDVLALQVIAMFKNVFTTVGLTLYLYPYRVTATAPGCGVIDVVPNSTSRDEMGRAKVNDLLDFFISKYGGEDTIPFQRARLNFIQSMAAYSVACYILQIKDRHNGNIMIDGEGHIIHIDFGFLFDIGPGGIKFEPSSFKLTHEMVVLMGGRYSQGYELFQQLTVKAFLALRPHADQLVDAVRLMLDTGLPSFKGEGTIKRLKDRFALGITERQAAEWMMGVIRNAHENVRSTAYDEFQRLQNGIPYK</sequence>
<dbReference type="CDD" id="cd05167">
    <property type="entry name" value="PI4Kc_III_alpha"/>
    <property type="match status" value="1"/>
</dbReference>
<dbReference type="FunFam" id="3.30.1010.10:FF:000014">
    <property type="entry name" value="Phosphatidylinositol 4-kinase STT4"/>
    <property type="match status" value="1"/>
</dbReference>
<comment type="catalytic activity">
    <reaction evidence="1">
        <text>a 1,2-diacyl-sn-glycero-3-phospho-(1D-myo-inositol) + ATP = a 1,2-diacyl-sn-glycero-3-phospho-(1D-myo-inositol 4-phosphate) + ADP + H(+)</text>
        <dbReference type="Rhea" id="RHEA:19877"/>
        <dbReference type="ChEBI" id="CHEBI:15378"/>
        <dbReference type="ChEBI" id="CHEBI:30616"/>
        <dbReference type="ChEBI" id="CHEBI:57880"/>
        <dbReference type="ChEBI" id="CHEBI:58178"/>
        <dbReference type="ChEBI" id="CHEBI:456216"/>
        <dbReference type="EC" id="2.7.1.67"/>
    </reaction>
</comment>
<evidence type="ECO:0000313" key="10">
    <source>
        <dbReference type="EMBL" id="KDQ61158.1"/>
    </source>
</evidence>
<dbReference type="InterPro" id="IPR045495">
    <property type="entry name" value="PI4K_N"/>
</dbReference>
<dbReference type="GO" id="GO:0005886">
    <property type="term" value="C:plasma membrane"/>
    <property type="evidence" value="ECO:0007669"/>
    <property type="project" value="TreeGrafter"/>
</dbReference>